<dbReference type="SMART" id="SM00671">
    <property type="entry name" value="SEL1"/>
    <property type="match status" value="5"/>
</dbReference>
<dbReference type="Proteomes" id="UP000078512">
    <property type="component" value="Unassembled WGS sequence"/>
</dbReference>
<feature type="compositionally biased region" description="Polar residues" evidence="2">
    <location>
        <begin position="232"/>
        <end position="249"/>
    </location>
</feature>
<dbReference type="OrthoDB" id="2384430at2759"/>
<dbReference type="AlphaFoldDB" id="A0A197JF06"/>
<feature type="compositionally biased region" description="Polar residues" evidence="2">
    <location>
        <begin position="131"/>
        <end position="141"/>
    </location>
</feature>
<evidence type="ECO:0000313" key="4">
    <source>
        <dbReference type="Proteomes" id="UP000078512"/>
    </source>
</evidence>
<proteinExistence type="inferred from homology"/>
<evidence type="ECO:0000256" key="1">
    <source>
        <dbReference type="ARBA" id="ARBA00038101"/>
    </source>
</evidence>
<dbReference type="InterPro" id="IPR011990">
    <property type="entry name" value="TPR-like_helical_dom_sf"/>
</dbReference>
<organism evidence="3 4">
    <name type="scientific">Linnemannia elongata AG-77</name>
    <dbReference type="NCBI Taxonomy" id="1314771"/>
    <lineage>
        <taxon>Eukaryota</taxon>
        <taxon>Fungi</taxon>
        <taxon>Fungi incertae sedis</taxon>
        <taxon>Mucoromycota</taxon>
        <taxon>Mortierellomycotina</taxon>
        <taxon>Mortierellomycetes</taxon>
        <taxon>Mortierellales</taxon>
        <taxon>Mortierellaceae</taxon>
        <taxon>Linnemannia</taxon>
    </lineage>
</organism>
<dbReference type="PANTHER" id="PTHR11102:SF160">
    <property type="entry name" value="ERAD-ASSOCIATED E3 UBIQUITIN-PROTEIN LIGASE COMPONENT HRD3"/>
    <property type="match status" value="1"/>
</dbReference>
<accession>A0A197JF06</accession>
<feature type="region of interest" description="Disordered" evidence="2">
    <location>
        <begin position="114"/>
        <end position="144"/>
    </location>
</feature>
<feature type="compositionally biased region" description="Basic and acidic residues" evidence="2">
    <location>
        <begin position="117"/>
        <end position="127"/>
    </location>
</feature>
<feature type="region of interest" description="Disordered" evidence="2">
    <location>
        <begin position="200"/>
        <end position="250"/>
    </location>
</feature>
<dbReference type="PANTHER" id="PTHR11102">
    <property type="entry name" value="SEL-1-LIKE PROTEIN"/>
    <property type="match status" value="1"/>
</dbReference>
<keyword evidence="4" id="KW-1185">Reference proteome</keyword>
<dbReference type="STRING" id="1314771.A0A197JF06"/>
<sequence length="543" mass="60271">MLQADGVAPQESQHVQAVRSVNKNHAPSSIAPAQPDDIYVDCHTDPETQKPVVLWDDILQAFDNAVQIRDKARVVPFLKGLDLRTLEPHRIAAVPNTVLDVVVSNPSVETKVASSLQEKEEEAKPVRDVVGSQSTPASSKSTVRRSPVYGLENTALDNYNHIDRLPSSQCATIGSCARRNPVWGLENTAMDNYSHIDNPAFAPPPRGPQALLDNQTPTIKDLPMPPHLSNGRELSSRTPQSEGAATNASKDMDLAQLGIRASQGDKDAQVALGDMYKDGEGVQQDYQVAMDWYVKAADQGFVDAQFNIGMMYDEGKGVPQDFAKAMEWYLKAANQGYPIAQNEIGLMYDKGKGVPQDFAKAMEWFRMAANQGDADAQNNIGIMYDEGQGVPQNFAKAMEWFLKAANQAMDWFHEAAYQGDADAQNNLGLMFAYRQGLSKDYWGYDWQYHWGSERESELWFRKAADQRHPNARKWLAKLATSGSDKQIVTEKIKKKGFLIRGLHVRLSWTKALMPLSPQQVAKRGADEDLLLQAFSAFQAANQN</sequence>
<gene>
    <name evidence="3" type="ORF">K457DRAFT_1881239</name>
</gene>
<dbReference type="SUPFAM" id="SSF81901">
    <property type="entry name" value="HCP-like"/>
    <property type="match status" value="1"/>
</dbReference>
<dbReference type="Gene3D" id="1.25.40.10">
    <property type="entry name" value="Tetratricopeptide repeat domain"/>
    <property type="match status" value="2"/>
</dbReference>
<dbReference type="Pfam" id="PF08238">
    <property type="entry name" value="Sel1"/>
    <property type="match status" value="6"/>
</dbReference>
<name>A0A197JF06_9FUNG</name>
<protein>
    <submittedName>
        <fullName evidence="3">HCP-like protein</fullName>
    </submittedName>
</protein>
<comment type="similarity">
    <text evidence="1">Belongs to the sel-1 family.</text>
</comment>
<dbReference type="InterPro" id="IPR006597">
    <property type="entry name" value="Sel1-like"/>
</dbReference>
<evidence type="ECO:0000313" key="3">
    <source>
        <dbReference type="EMBL" id="OAQ23710.1"/>
    </source>
</evidence>
<dbReference type="EMBL" id="KV442111">
    <property type="protein sequence ID" value="OAQ23710.1"/>
    <property type="molecule type" value="Genomic_DNA"/>
</dbReference>
<evidence type="ECO:0000256" key="2">
    <source>
        <dbReference type="SAM" id="MobiDB-lite"/>
    </source>
</evidence>
<reference evidence="3 4" key="1">
    <citation type="submission" date="2016-05" db="EMBL/GenBank/DDBJ databases">
        <title>Genome sequencing reveals origins of a unique bacterial endosymbiosis in the earliest lineages of terrestrial Fungi.</title>
        <authorList>
            <consortium name="DOE Joint Genome Institute"/>
            <person name="Uehling J."/>
            <person name="Gryganskyi A."/>
            <person name="Hameed K."/>
            <person name="Tschaplinski T."/>
            <person name="Misztal P."/>
            <person name="Wu S."/>
            <person name="Desiro A."/>
            <person name="Vande Pol N."/>
            <person name="Du Z.-Y."/>
            <person name="Zienkiewicz A."/>
            <person name="Zienkiewicz K."/>
            <person name="Morin E."/>
            <person name="Tisserant E."/>
            <person name="Splivallo R."/>
            <person name="Hainaut M."/>
            <person name="Henrissat B."/>
            <person name="Ohm R."/>
            <person name="Kuo A."/>
            <person name="Yan J."/>
            <person name="Lipzen A."/>
            <person name="Nolan M."/>
            <person name="Labutti K."/>
            <person name="Barry K."/>
            <person name="Goldstein A."/>
            <person name="Labbe J."/>
            <person name="Schadt C."/>
            <person name="Tuskan G."/>
            <person name="Grigoriev I."/>
            <person name="Martin F."/>
            <person name="Vilgalys R."/>
            <person name="Bonito G."/>
        </authorList>
    </citation>
    <scope>NUCLEOTIDE SEQUENCE [LARGE SCALE GENOMIC DNA]</scope>
    <source>
        <strain evidence="3 4">AG-77</strain>
    </source>
</reference>
<dbReference type="InterPro" id="IPR050767">
    <property type="entry name" value="Sel1_AlgK"/>
</dbReference>